<dbReference type="OrthoDB" id="3268254at2"/>
<dbReference type="AlphaFoldDB" id="D4H4Q4"/>
<evidence type="ECO:0000313" key="1">
    <source>
        <dbReference type="EMBL" id="ADD67448.1"/>
    </source>
</evidence>
<reference evidence="1 2" key="1">
    <citation type="journal article" date="2010" name="Stand. Genomic Sci.">
        <title>Complete genome sequence of Denitrovibrio acetiphilus type strain (N2460).</title>
        <authorList>
            <person name="Kiss H."/>
            <person name="Lang E."/>
            <person name="Lapidus A."/>
            <person name="Copeland A."/>
            <person name="Nolan M."/>
            <person name="Glavina Del Rio T."/>
            <person name="Chen F."/>
            <person name="Lucas S."/>
            <person name="Tice H."/>
            <person name="Cheng J.F."/>
            <person name="Han C."/>
            <person name="Goodwin L."/>
            <person name="Pitluck S."/>
            <person name="Liolios K."/>
            <person name="Pati A."/>
            <person name="Ivanova N."/>
            <person name="Mavromatis K."/>
            <person name="Chen A."/>
            <person name="Palaniappan K."/>
            <person name="Land M."/>
            <person name="Hauser L."/>
            <person name="Chang Y.J."/>
            <person name="Jeffries C.D."/>
            <person name="Detter J.C."/>
            <person name="Brettin T."/>
            <person name="Spring S."/>
            <person name="Rohde M."/>
            <person name="Goker M."/>
            <person name="Woyke T."/>
            <person name="Bristow J."/>
            <person name="Eisen J.A."/>
            <person name="Markowitz V."/>
            <person name="Hugenholtz P."/>
            <person name="Kyrpides N.C."/>
            <person name="Klenk H.P."/>
        </authorList>
    </citation>
    <scope>NUCLEOTIDE SEQUENCE [LARGE SCALE GENOMIC DNA]</scope>
    <source>
        <strain evidence="2">DSM 12809 / NBRC 114555 / N2460</strain>
    </source>
</reference>
<dbReference type="EMBL" id="CP001968">
    <property type="protein sequence ID" value="ADD67448.1"/>
    <property type="molecule type" value="Genomic_DNA"/>
</dbReference>
<dbReference type="InterPro" id="IPR053842">
    <property type="entry name" value="NikA-like"/>
</dbReference>
<sequence>MSRNKKKLSIMDAAKAFIRAEKAKKKQEDKLSKQIAIKLKPADYNAIETKAKGAGVSITEYARECVIRGRVVNNTPAEMLLEIEERKLFLLSKLSNNLNQLARYCHINKKINREVYLLLLEIQDSAFHMSSRFDDSKVCFVLDESTVVGQQAEEDK</sequence>
<accession>D4H4Q4</accession>
<proteinExistence type="predicted"/>
<keyword evidence="2" id="KW-1185">Reference proteome</keyword>
<dbReference type="STRING" id="522772.Dacet_0660"/>
<dbReference type="HOGENOM" id="CLU_1683694_0_0_0"/>
<protein>
    <recommendedName>
        <fullName evidence="3">Bacterial mobilisation domain-containing protein</fullName>
    </recommendedName>
</protein>
<dbReference type="RefSeq" id="WP_013009992.1">
    <property type="nucleotide sequence ID" value="NC_013943.1"/>
</dbReference>
<gene>
    <name evidence="1" type="ordered locus">Dacet_0660</name>
</gene>
<dbReference type="Proteomes" id="UP000002012">
    <property type="component" value="Chromosome"/>
</dbReference>
<dbReference type="Pfam" id="PF21983">
    <property type="entry name" value="NikA-like"/>
    <property type="match status" value="1"/>
</dbReference>
<dbReference type="PaxDb" id="522772-Dacet_0660"/>
<evidence type="ECO:0000313" key="2">
    <source>
        <dbReference type="Proteomes" id="UP000002012"/>
    </source>
</evidence>
<evidence type="ECO:0008006" key="3">
    <source>
        <dbReference type="Google" id="ProtNLM"/>
    </source>
</evidence>
<name>D4H4Q4_DENA2</name>
<organism evidence="1 2">
    <name type="scientific">Denitrovibrio acetiphilus (strain DSM 12809 / NBRC 114555 / N2460)</name>
    <dbReference type="NCBI Taxonomy" id="522772"/>
    <lineage>
        <taxon>Bacteria</taxon>
        <taxon>Pseudomonadati</taxon>
        <taxon>Deferribacterota</taxon>
        <taxon>Deferribacteres</taxon>
        <taxon>Deferribacterales</taxon>
        <taxon>Geovibrionaceae</taxon>
        <taxon>Denitrovibrio</taxon>
    </lineage>
</organism>
<dbReference type="KEGG" id="dap:Dacet_0660"/>
<dbReference type="InParanoid" id="D4H4Q4"/>